<proteinExistence type="predicted"/>
<dbReference type="PANTHER" id="PTHR30204:SF89">
    <property type="entry name" value="HTH MERR-TYPE DOMAIN-CONTAINING PROTEIN"/>
    <property type="match status" value="1"/>
</dbReference>
<dbReference type="STRING" id="1724.GCA_001044175_00519"/>
<evidence type="ECO:0000259" key="2">
    <source>
        <dbReference type="PROSITE" id="PS50937"/>
    </source>
</evidence>
<evidence type="ECO:0000313" key="3">
    <source>
        <dbReference type="EMBL" id="PFG28756.1"/>
    </source>
</evidence>
<dbReference type="AlphaFoldDB" id="A0A2A9DQW5"/>
<dbReference type="GO" id="GO:0003700">
    <property type="term" value="F:DNA-binding transcription factor activity"/>
    <property type="evidence" value="ECO:0007669"/>
    <property type="project" value="InterPro"/>
</dbReference>
<dbReference type="Proteomes" id="UP000221653">
    <property type="component" value="Unassembled WGS sequence"/>
</dbReference>
<dbReference type="SMART" id="SM00422">
    <property type="entry name" value="HTH_MERR"/>
    <property type="match status" value="1"/>
</dbReference>
<evidence type="ECO:0000313" key="4">
    <source>
        <dbReference type="Proteomes" id="UP000221653"/>
    </source>
</evidence>
<accession>A0A2A9DQW5</accession>
<gene>
    <name evidence="3" type="ORF">ATK06_1876</name>
</gene>
<keyword evidence="4" id="KW-1185">Reference proteome</keyword>
<dbReference type="PROSITE" id="PS50937">
    <property type="entry name" value="HTH_MERR_2"/>
    <property type="match status" value="1"/>
</dbReference>
<sequence>MSAVSSSSAAQSRTSTKTTKPKTVSIGIVLEQLKAEFPDVTVSKIRFLESEGLVSPSRTASGYRRFSESDINRLRYVLTVQRDNYLPLKVIREQLEAMDAGNVTPLASAGVMVAPENFKAPAPVRITDSDLAEQTGTSPEFIADIVANKLISPDAAGYFGPDDVNVVRQAHAIAEYGYDMRHLRTVAQAARRQADLISAAVRPVAQAHDDVAHARAEELGQQLSALMVSLHGALLKEAVRKELG</sequence>
<dbReference type="Pfam" id="PF13411">
    <property type="entry name" value="MerR_1"/>
    <property type="match status" value="1"/>
</dbReference>
<dbReference type="Gene3D" id="1.10.1660.10">
    <property type="match status" value="1"/>
</dbReference>
<dbReference type="GO" id="GO:0003677">
    <property type="term" value="F:DNA binding"/>
    <property type="evidence" value="ECO:0007669"/>
    <property type="project" value="UniProtKB-KW"/>
</dbReference>
<dbReference type="EMBL" id="PDJF01000001">
    <property type="protein sequence ID" value="PFG28756.1"/>
    <property type="molecule type" value="Genomic_DNA"/>
</dbReference>
<comment type="caution">
    <text evidence="3">The sequence shown here is derived from an EMBL/GenBank/DDBJ whole genome shotgun (WGS) entry which is preliminary data.</text>
</comment>
<organism evidence="3 4">
    <name type="scientific">Corynebacterium renale</name>
    <dbReference type="NCBI Taxonomy" id="1724"/>
    <lineage>
        <taxon>Bacteria</taxon>
        <taxon>Bacillati</taxon>
        <taxon>Actinomycetota</taxon>
        <taxon>Actinomycetes</taxon>
        <taxon>Mycobacteriales</taxon>
        <taxon>Corynebacteriaceae</taxon>
        <taxon>Corynebacterium</taxon>
    </lineage>
</organism>
<feature type="domain" description="HTH merR-type" evidence="2">
    <location>
        <begin position="35"/>
        <end position="97"/>
    </location>
</feature>
<name>A0A2A9DQW5_9CORY</name>
<dbReference type="InterPro" id="IPR047057">
    <property type="entry name" value="MerR_fam"/>
</dbReference>
<dbReference type="SUPFAM" id="SSF46955">
    <property type="entry name" value="Putative DNA-binding domain"/>
    <property type="match status" value="1"/>
</dbReference>
<evidence type="ECO:0000256" key="1">
    <source>
        <dbReference type="ARBA" id="ARBA00023125"/>
    </source>
</evidence>
<keyword evidence="1" id="KW-0238">DNA-binding</keyword>
<dbReference type="CDD" id="cd00592">
    <property type="entry name" value="HTH_MerR-like"/>
    <property type="match status" value="1"/>
</dbReference>
<dbReference type="PANTHER" id="PTHR30204">
    <property type="entry name" value="REDOX-CYCLING DRUG-SENSING TRANSCRIPTIONAL ACTIVATOR SOXR"/>
    <property type="match status" value="1"/>
</dbReference>
<dbReference type="OrthoDB" id="3191171at2"/>
<protein>
    <submittedName>
        <fullName evidence="3">MerR-like DNA binding protein</fullName>
    </submittedName>
</protein>
<reference evidence="3 4" key="1">
    <citation type="submission" date="2017-10" db="EMBL/GenBank/DDBJ databases">
        <title>Sequencing the genomes of 1000 actinobacteria strains.</title>
        <authorList>
            <person name="Klenk H.-P."/>
        </authorList>
    </citation>
    <scope>NUCLEOTIDE SEQUENCE [LARGE SCALE GENOMIC DNA]</scope>
    <source>
        <strain evidence="3 4">DSM 20688</strain>
    </source>
</reference>
<dbReference type="RefSeq" id="WP_098389228.1">
    <property type="nucleotide sequence ID" value="NZ_LS483464.1"/>
</dbReference>
<dbReference type="InterPro" id="IPR000551">
    <property type="entry name" value="MerR-type_HTH_dom"/>
</dbReference>
<dbReference type="InterPro" id="IPR009061">
    <property type="entry name" value="DNA-bd_dom_put_sf"/>
</dbReference>